<evidence type="ECO:0008006" key="4">
    <source>
        <dbReference type="Google" id="ProtNLM"/>
    </source>
</evidence>
<evidence type="ECO:0000256" key="1">
    <source>
        <dbReference type="SAM" id="Phobius"/>
    </source>
</evidence>
<feature type="transmembrane region" description="Helical" evidence="1">
    <location>
        <begin position="9"/>
        <end position="30"/>
    </location>
</feature>
<gene>
    <name evidence="2" type="ORF">TRAPUB_6168</name>
</gene>
<evidence type="ECO:0000313" key="2">
    <source>
        <dbReference type="EMBL" id="OJT03233.1"/>
    </source>
</evidence>
<evidence type="ECO:0000313" key="3">
    <source>
        <dbReference type="Proteomes" id="UP000184267"/>
    </source>
</evidence>
<protein>
    <recommendedName>
        <fullName evidence="4">MARVEL domain-containing protein</fullName>
    </recommendedName>
</protein>
<keyword evidence="1" id="KW-1133">Transmembrane helix</keyword>
<proteinExistence type="predicted"/>
<name>A0A1M2V6N0_TRAPU</name>
<dbReference type="Proteomes" id="UP000184267">
    <property type="component" value="Unassembled WGS sequence"/>
</dbReference>
<dbReference type="OMA" id="ATAHDIC"/>
<dbReference type="EMBL" id="MNAD01001623">
    <property type="protein sequence ID" value="OJT03233.1"/>
    <property type="molecule type" value="Genomic_DNA"/>
</dbReference>
<keyword evidence="3" id="KW-1185">Reference proteome</keyword>
<keyword evidence="1" id="KW-0472">Membrane</keyword>
<feature type="transmembrane region" description="Helical" evidence="1">
    <location>
        <begin position="42"/>
        <end position="63"/>
    </location>
</feature>
<keyword evidence="1" id="KW-0812">Transmembrane</keyword>
<accession>A0A1M2V6N0</accession>
<feature type="transmembrane region" description="Helical" evidence="1">
    <location>
        <begin position="75"/>
        <end position="96"/>
    </location>
</feature>
<reference evidence="2 3" key="1">
    <citation type="submission" date="2016-10" db="EMBL/GenBank/DDBJ databases">
        <title>Genome sequence of the basidiomycete white-rot fungus Trametes pubescens.</title>
        <authorList>
            <person name="Makela M.R."/>
            <person name="Granchi Z."/>
            <person name="Peng M."/>
            <person name="De Vries R.P."/>
            <person name="Grigoriev I."/>
            <person name="Riley R."/>
            <person name="Hilden K."/>
        </authorList>
    </citation>
    <scope>NUCLEOTIDE SEQUENCE [LARGE SCALE GENOMIC DNA]</scope>
    <source>
        <strain evidence="2 3">FBCC735</strain>
    </source>
</reference>
<feature type="transmembrane region" description="Helical" evidence="1">
    <location>
        <begin position="125"/>
        <end position="146"/>
    </location>
</feature>
<dbReference type="OrthoDB" id="2741407at2759"/>
<dbReference type="AlphaFoldDB" id="A0A1M2V6N0"/>
<organism evidence="2 3">
    <name type="scientific">Trametes pubescens</name>
    <name type="common">White-rot fungus</name>
    <dbReference type="NCBI Taxonomy" id="154538"/>
    <lineage>
        <taxon>Eukaryota</taxon>
        <taxon>Fungi</taxon>
        <taxon>Dikarya</taxon>
        <taxon>Basidiomycota</taxon>
        <taxon>Agaricomycotina</taxon>
        <taxon>Agaricomycetes</taxon>
        <taxon>Polyporales</taxon>
        <taxon>Polyporaceae</taxon>
        <taxon>Trametes</taxon>
    </lineage>
</organism>
<comment type="caution">
    <text evidence="2">The sequence shown here is derived from an EMBL/GenBank/DDBJ whole genome shotgun (WGS) entry which is preliminary data.</text>
</comment>
<sequence length="172" mass="18973">MSWVYDYRIFSYVISLGSTLAVFAAGIATLQFGHVDIDISYTYARLGIASAVLTFFPLLFILLRECVNRPVDVKTELIILPILSVFWLAAGGVTVVTRTNVFGHGPCDDFTDFTQNGLCAYAEPISTFSFVPAGLMLSYELLLLLIGSCGERREKPIWAHPVRGPAIREVGF</sequence>